<accession>A0ABR1Z7I0</accession>
<name>A0ABR1Z7I0_9ROSI</name>
<dbReference type="Proteomes" id="UP001472677">
    <property type="component" value="Unassembled WGS sequence"/>
</dbReference>
<keyword evidence="3" id="KW-1133">Transmembrane helix</keyword>
<feature type="compositionally biased region" description="Polar residues" evidence="2">
    <location>
        <begin position="28"/>
        <end position="47"/>
    </location>
</feature>
<comment type="caution">
    <text evidence="4">The sequence shown here is derived from an EMBL/GenBank/DDBJ whole genome shotgun (WGS) entry which is preliminary data.</text>
</comment>
<evidence type="ECO:0000256" key="3">
    <source>
        <dbReference type="SAM" id="Phobius"/>
    </source>
</evidence>
<dbReference type="PANTHER" id="PTHR37749:SF1">
    <property type="entry name" value="TRANSMEMBRANE PROTEIN"/>
    <property type="match status" value="1"/>
</dbReference>
<feature type="region of interest" description="Disordered" evidence="2">
    <location>
        <begin position="1"/>
        <end position="52"/>
    </location>
</feature>
<protein>
    <submittedName>
        <fullName evidence="4">Uncharacterized protein</fullName>
    </submittedName>
</protein>
<gene>
    <name evidence="4" type="ORF">V6N12_025695</name>
</gene>
<sequence>MDYFRNKEPKQTNSHEEGNNTEHPPALNLSSDGTESLTAKTAESSPTPDLVSAPLQEELVSREVSFSASDSYLSYNSTKSFYREGKFNFFKQFEWRLSEPDGKTRCTQFSECSSNNKQEYSASTWSAKDSSNLLEAAEKTIEELHAKAKLWKRDVEKLRKSKGRWGIEDAKKMFKAMIEVEPPSPLRYIIGAAVMLIGVVLPVGYMMFRNKRVPSSSSYSKQTNKVLI</sequence>
<evidence type="ECO:0000313" key="4">
    <source>
        <dbReference type="EMBL" id="KAK8475724.1"/>
    </source>
</evidence>
<feature type="coiled-coil region" evidence="1">
    <location>
        <begin position="127"/>
        <end position="161"/>
    </location>
</feature>
<keyword evidence="3" id="KW-0472">Membrane</keyword>
<evidence type="ECO:0000256" key="1">
    <source>
        <dbReference type="SAM" id="Coils"/>
    </source>
</evidence>
<organism evidence="4 5">
    <name type="scientific">Hibiscus sabdariffa</name>
    <name type="common">roselle</name>
    <dbReference type="NCBI Taxonomy" id="183260"/>
    <lineage>
        <taxon>Eukaryota</taxon>
        <taxon>Viridiplantae</taxon>
        <taxon>Streptophyta</taxon>
        <taxon>Embryophyta</taxon>
        <taxon>Tracheophyta</taxon>
        <taxon>Spermatophyta</taxon>
        <taxon>Magnoliopsida</taxon>
        <taxon>eudicotyledons</taxon>
        <taxon>Gunneridae</taxon>
        <taxon>Pentapetalae</taxon>
        <taxon>rosids</taxon>
        <taxon>malvids</taxon>
        <taxon>Malvales</taxon>
        <taxon>Malvaceae</taxon>
        <taxon>Malvoideae</taxon>
        <taxon>Hibiscus</taxon>
    </lineage>
</organism>
<dbReference type="PANTHER" id="PTHR37749">
    <property type="entry name" value="TRANSMEMBRANE PROTEIN"/>
    <property type="match status" value="1"/>
</dbReference>
<proteinExistence type="predicted"/>
<keyword evidence="3" id="KW-0812">Transmembrane</keyword>
<keyword evidence="1" id="KW-0175">Coiled coil</keyword>
<reference evidence="4 5" key="1">
    <citation type="journal article" date="2024" name="G3 (Bethesda)">
        <title>Genome assembly of Hibiscus sabdariffa L. provides insights into metabolisms of medicinal natural products.</title>
        <authorList>
            <person name="Kim T."/>
        </authorList>
    </citation>
    <scope>NUCLEOTIDE SEQUENCE [LARGE SCALE GENOMIC DNA]</scope>
    <source>
        <strain evidence="4">TK-2024</strain>
        <tissue evidence="4">Old leaves</tissue>
    </source>
</reference>
<dbReference type="EMBL" id="JBBPBM010002658">
    <property type="protein sequence ID" value="KAK8475724.1"/>
    <property type="molecule type" value="Genomic_DNA"/>
</dbReference>
<keyword evidence="5" id="KW-1185">Reference proteome</keyword>
<feature type="transmembrane region" description="Helical" evidence="3">
    <location>
        <begin position="188"/>
        <end position="208"/>
    </location>
</feature>
<evidence type="ECO:0000256" key="2">
    <source>
        <dbReference type="SAM" id="MobiDB-lite"/>
    </source>
</evidence>
<evidence type="ECO:0000313" key="5">
    <source>
        <dbReference type="Proteomes" id="UP001472677"/>
    </source>
</evidence>
<feature type="compositionally biased region" description="Basic and acidic residues" evidence="2">
    <location>
        <begin position="1"/>
        <end position="20"/>
    </location>
</feature>